<dbReference type="Proteomes" id="UP000001034">
    <property type="component" value="Segment"/>
</dbReference>
<dbReference type="EMBL" id="AB366653">
    <property type="protein sequence ID" value="BAG41715.1"/>
    <property type="molecule type" value="Genomic_DNA"/>
</dbReference>
<dbReference type="RefSeq" id="YP_001950145.1">
    <property type="nucleotide sequence ID" value="NC_010811.2"/>
</dbReference>
<protein>
    <submittedName>
        <fullName evidence="1">Uncharacterized protein</fullName>
    </submittedName>
</protein>
<dbReference type="KEGG" id="vg:6369840"/>
<organism evidence="1 2">
    <name type="scientific">Ralstonia phage phiRSL1</name>
    <dbReference type="NCBI Taxonomy" id="1980924"/>
    <lineage>
        <taxon>Viruses</taxon>
        <taxon>Duplodnaviria</taxon>
        <taxon>Heunggongvirae</taxon>
        <taxon>Uroviricota</taxon>
        <taxon>Caudoviricetes</taxon>
        <taxon>Mieseafarmvirus</taxon>
        <taxon>Mieseafarmvirus RSL1</taxon>
    </lineage>
</organism>
<dbReference type="GeneID" id="6369840"/>
<evidence type="ECO:0000313" key="1">
    <source>
        <dbReference type="EMBL" id="BAG41715.1"/>
    </source>
</evidence>
<name>B2ZY80_9CAUD</name>
<sequence length="115" mass="12890">MNQSKHAQTVTAAMKNVLGNLQTMQEANDAIPKLREAFNQIKSQNSDIELVQLITVCARPTYYPALNGENKLVLCQEYAALMKEQGVDQPIQFFANPTIKNDPEWSLFITASDCK</sequence>
<proteinExistence type="predicted"/>
<keyword evidence="2" id="KW-1185">Reference proteome</keyword>
<evidence type="ECO:0000313" key="2">
    <source>
        <dbReference type="Proteomes" id="UP000001034"/>
    </source>
</evidence>
<accession>B2ZY80</accession>
<reference evidence="1 2" key="1">
    <citation type="journal article" date="2010" name="Virology">
        <title>A jumbo phage infecting the phytopathogen Ralstonia solanacearum defines a new lineage of the Myoviridae family.</title>
        <authorList>
            <person name="Yamada T."/>
            <person name="Satoh S."/>
            <person name="Ishikawa H."/>
            <person name="Fujiwara A."/>
            <person name="Kawasaki T."/>
            <person name="Fujie M."/>
            <person name="Ogata H."/>
        </authorList>
    </citation>
    <scope>NUCLEOTIDE SEQUENCE [LARGE SCALE GENOMIC DNA]</scope>
</reference>